<feature type="transmembrane region" description="Helical" evidence="1">
    <location>
        <begin position="38"/>
        <end position="59"/>
    </location>
</feature>
<organism evidence="2 3">
    <name type="scientific">candidate division WWE3 bacterium CG08_land_8_20_14_0_20_41_10</name>
    <dbReference type="NCBI Taxonomy" id="1975085"/>
    <lineage>
        <taxon>Bacteria</taxon>
        <taxon>Katanobacteria</taxon>
    </lineage>
</organism>
<proteinExistence type="predicted"/>
<dbReference type="AlphaFoldDB" id="A0A2H0XD30"/>
<keyword evidence="1" id="KW-0472">Membrane</keyword>
<feature type="transmembrane region" description="Helical" evidence="1">
    <location>
        <begin position="71"/>
        <end position="89"/>
    </location>
</feature>
<reference evidence="3" key="1">
    <citation type="submission" date="2017-09" db="EMBL/GenBank/DDBJ databases">
        <title>Depth-based differentiation of microbial function through sediment-hosted aquifers and enrichment of novel symbionts in the deep terrestrial subsurface.</title>
        <authorList>
            <person name="Probst A.J."/>
            <person name="Ladd B."/>
            <person name="Jarett J.K."/>
            <person name="Geller-Mcgrath D.E."/>
            <person name="Sieber C.M.K."/>
            <person name="Emerson J.B."/>
            <person name="Anantharaman K."/>
            <person name="Thomas B.C."/>
            <person name="Malmstrom R."/>
            <person name="Stieglmeier M."/>
            <person name="Klingl A."/>
            <person name="Woyke T."/>
            <person name="Ryan C.M."/>
            <person name="Banfield J.F."/>
        </authorList>
    </citation>
    <scope>NUCLEOTIDE SEQUENCE [LARGE SCALE GENOMIC DNA]</scope>
</reference>
<keyword evidence="1" id="KW-1133">Transmembrane helix</keyword>
<feature type="transmembrane region" description="Helical" evidence="1">
    <location>
        <begin position="6"/>
        <end position="26"/>
    </location>
</feature>
<protein>
    <submittedName>
        <fullName evidence="2">Uncharacterized protein</fullName>
    </submittedName>
</protein>
<dbReference type="Proteomes" id="UP000231252">
    <property type="component" value="Unassembled WGS sequence"/>
</dbReference>
<name>A0A2H0XD30_UNCKA</name>
<gene>
    <name evidence="2" type="ORF">COT50_00065</name>
</gene>
<dbReference type="EMBL" id="PEYU01000002">
    <property type="protein sequence ID" value="PIS22761.1"/>
    <property type="molecule type" value="Genomic_DNA"/>
</dbReference>
<feature type="transmembrane region" description="Helical" evidence="1">
    <location>
        <begin position="153"/>
        <end position="170"/>
    </location>
</feature>
<feature type="transmembrane region" description="Helical" evidence="1">
    <location>
        <begin position="101"/>
        <end position="119"/>
    </location>
</feature>
<evidence type="ECO:0000313" key="3">
    <source>
        <dbReference type="Proteomes" id="UP000231252"/>
    </source>
</evidence>
<feature type="transmembrane region" description="Helical" evidence="1">
    <location>
        <begin position="125"/>
        <end position="141"/>
    </location>
</feature>
<evidence type="ECO:0000256" key="1">
    <source>
        <dbReference type="SAM" id="Phobius"/>
    </source>
</evidence>
<accession>A0A2H0XD30</accession>
<sequence>MTVLNTILAVLYLAIPILVGLYGFWVTSKKDGFDQEKVFDLVLYGLVGALAFGYILEAITRGQFTPNIQTFNPYATVFGFVGVSALVTLKYKWSLYRVLDNLATSFVLATAFWLLTMFFQSQFKISYAMASIALFVANYALQKYRPNFIKSGMEFSFITGIFCVVALLLLPKNLNLIFVGLLFTLALVILIFRLRSIYGKFNKINSSSLRTL</sequence>
<keyword evidence="1" id="KW-0812">Transmembrane</keyword>
<comment type="caution">
    <text evidence="2">The sequence shown here is derived from an EMBL/GenBank/DDBJ whole genome shotgun (WGS) entry which is preliminary data.</text>
</comment>
<feature type="transmembrane region" description="Helical" evidence="1">
    <location>
        <begin position="176"/>
        <end position="194"/>
    </location>
</feature>
<evidence type="ECO:0000313" key="2">
    <source>
        <dbReference type="EMBL" id="PIS22761.1"/>
    </source>
</evidence>